<evidence type="ECO:0000259" key="2">
    <source>
        <dbReference type="Pfam" id="PF22989"/>
    </source>
</evidence>
<feature type="non-terminal residue" evidence="3">
    <location>
        <position position="156"/>
    </location>
</feature>
<organism evidence="3 4">
    <name type="scientific">Pleuronectes platessa</name>
    <name type="common">European plaice</name>
    <dbReference type="NCBI Taxonomy" id="8262"/>
    <lineage>
        <taxon>Eukaryota</taxon>
        <taxon>Metazoa</taxon>
        <taxon>Chordata</taxon>
        <taxon>Craniata</taxon>
        <taxon>Vertebrata</taxon>
        <taxon>Euteleostomi</taxon>
        <taxon>Actinopterygii</taxon>
        <taxon>Neopterygii</taxon>
        <taxon>Teleostei</taxon>
        <taxon>Neoteleostei</taxon>
        <taxon>Acanthomorphata</taxon>
        <taxon>Carangaria</taxon>
        <taxon>Pleuronectiformes</taxon>
        <taxon>Pleuronectoidei</taxon>
        <taxon>Pleuronectidae</taxon>
        <taxon>Pleuronectes</taxon>
    </lineage>
</organism>
<dbReference type="InterPro" id="IPR054294">
    <property type="entry name" value="DUF7030"/>
</dbReference>
<name>A0A9N7TW94_PLEPL</name>
<gene>
    <name evidence="3" type="ORF">PLEPLA_LOCUS7929</name>
</gene>
<reference evidence="3" key="1">
    <citation type="submission" date="2020-03" db="EMBL/GenBank/DDBJ databases">
        <authorList>
            <person name="Weist P."/>
        </authorList>
    </citation>
    <scope>NUCLEOTIDE SEQUENCE</scope>
</reference>
<proteinExistence type="predicted"/>
<protein>
    <recommendedName>
        <fullName evidence="5">JmjC domain-containing histone demethylation protein 2C</fullName>
    </recommendedName>
</protein>
<dbReference type="Pfam" id="PF22988">
    <property type="entry name" value="PWWP_KDM3B"/>
    <property type="match status" value="1"/>
</dbReference>
<feature type="domain" description="Lysine-specific demethylase 3B PWWP" evidence="1">
    <location>
        <begin position="77"/>
        <end position="156"/>
    </location>
</feature>
<sequence>MAVEARPELVGKRFLCVSGDDPPEIGDIGRWPWRSGVIRAVNNRDNDHPDLTVYVEFDDQEWEKREWVKVYEDFQLFLLEHQLVWAKRKEGAGGVGAGGGAGGLLQATKAKHIQWPALAFKPVVGKSLLSSVTAVEFLLDQQLDFLSDHSTYQPYQ</sequence>
<evidence type="ECO:0008006" key="5">
    <source>
        <dbReference type="Google" id="ProtNLM"/>
    </source>
</evidence>
<evidence type="ECO:0000259" key="1">
    <source>
        <dbReference type="Pfam" id="PF22988"/>
    </source>
</evidence>
<evidence type="ECO:0000313" key="4">
    <source>
        <dbReference type="Proteomes" id="UP001153269"/>
    </source>
</evidence>
<dbReference type="Pfam" id="PF22989">
    <property type="entry name" value="DUF7030"/>
    <property type="match status" value="1"/>
</dbReference>
<evidence type="ECO:0000313" key="3">
    <source>
        <dbReference type="EMBL" id="CAB1420054.1"/>
    </source>
</evidence>
<comment type="caution">
    <text evidence="3">The sequence shown here is derived from an EMBL/GenBank/DDBJ whole genome shotgun (WGS) entry which is preliminary data.</text>
</comment>
<dbReference type="AlphaFoldDB" id="A0A9N7TW94"/>
<keyword evidence="4" id="KW-1185">Reference proteome</keyword>
<dbReference type="InterPro" id="IPR054504">
    <property type="entry name" value="PWWP_KDM3B"/>
</dbReference>
<dbReference type="EMBL" id="CADEAL010000431">
    <property type="protein sequence ID" value="CAB1420054.1"/>
    <property type="molecule type" value="Genomic_DNA"/>
</dbReference>
<dbReference type="Proteomes" id="UP001153269">
    <property type="component" value="Unassembled WGS sequence"/>
</dbReference>
<accession>A0A9N7TW94</accession>
<feature type="domain" description="DUF7030" evidence="2">
    <location>
        <begin position="8"/>
        <end position="67"/>
    </location>
</feature>